<dbReference type="EMBL" id="CP025570">
    <property type="protein sequence ID" value="AZZ40366.1"/>
    <property type="molecule type" value="Genomic_DNA"/>
</dbReference>
<evidence type="ECO:0000313" key="1">
    <source>
        <dbReference type="EMBL" id="AZZ40366.1"/>
    </source>
</evidence>
<dbReference type="AlphaFoldDB" id="A0A3Q9ULS8"/>
<sequence>MGSEAIALVIASISLLVAGLSLGWQLAQWLLSAGRPKAKLLHGVQGRGGLVTGPVEKSGAARNVGNLREQGFDGPEVIGVQVTNHGRAPVTVDSITLCPRGGTMRFMPQGELIGPQMPHRLEAGTNESWYVDADLANRLVAASRNALDEHISGVYMTVALGTGKSITTPTTLRM</sequence>
<dbReference type="GO" id="GO:0016874">
    <property type="term" value="F:ligase activity"/>
    <property type="evidence" value="ECO:0007669"/>
    <property type="project" value="UniProtKB-KW"/>
</dbReference>
<protein>
    <submittedName>
        <fullName evidence="1">Phosphoribosylamine--glycine ligase</fullName>
    </submittedName>
</protein>
<accession>A0A3Q9ULS8</accession>
<gene>
    <name evidence="1" type="ORF">C0Z10_12110</name>
</gene>
<keyword evidence="1" id="KW-0436">Ligase</keyword>
<dbReference type="RefSeq" id="WP_025402374.1">
    <property type="nucleotide sequence ID" value="NZ_CP025570.1"/>
</dbReference>
<name>A0A3Q9ULS8_9ACTN</name>
<evidence type="ECO:0000313" key="2">
    <source>
        <dbReference type="Proteomes" id="UP000285875"/>
    </source>
</evidence>
<reference evidence="2" key="1">
    <citation type="submission" date="2017-12" db="EMBL/GenBank/DDBJ databases">
        <title>Whole genome sequencing of Acidipropionibacterium jensenii strains JS279 and JS280.</title>
        <authorList>
            <person name="Deptula P."/>
            <person name="Laine P."/>
            <person name="Smolander O.-P."/>
            <person name="Paulin L."/>
            <person name="Auvinen P."/>
            <person name="Varmanen P."/>
        </authorList>
    </citation>
    <scope>NUCLEOTIDE SEQUENCE [LARGE SCALE GENOMIC DNA]</scope>
    <source>
        <strain evidence="2">JS280</strain>
    </source>
</reference>
<dbReference type="Proteomes" id="UP000285875">
    <property type="component" value="Chromosome"/>
</dbReference>
<organism evidence="1 2">
    <name type="scientific">Acidipropionibacterium jensenii</name>
    <dbReference type="NCBI Taxonomy" id="1749"/>
    <lineage>
        <taxon>Bacteria</taxon>
        <taxon>Bacillati</taxon>
        <taxon>Actinomycetota</taxon>
        <taxon>Actinomycetes</taxon>
        <taxon>Propionibacteriales</taxon>
        <taxon>Propionibacteriaceae</taxon>
        <taxon>Acidipropionibacterium</taxon>
    </lineage>
</organism>
<dbReference type="KEGG" id="aji:C0Z10_12110"/>
<proteinExistence type="predicted"/>